<name>A0A0W8FAS4_9ZZZZ</name>
<dbReference type="EMBL" id="LNQE01001407">
    <property type="protein sequence ID" value="KUG17996.1"/>
    <property type="molecule type" value="Genomic_DNA"/>
</dbReference>
<comment type="caution">
    <text evidence="6">The sequence shown here is derived from an EMBL/GenBank/DDBJ whole genome shotgun (WGS) entry which is preliminary data.</text>
</comment>
<dbReference type="EC" id="2.1.1.72" evidence="6"/>
<dbReference type="InterPro" id="IPR002941">
    <property type="entry name" value="DNA_methylase_N4/N6"/>
</dbReference>
<dbReference type="PANTHER" id="PTHR13370:SF24">
    <property type="entry name" value="TYPE III RESTRICTION-MODIFICATION ENZYME STYLTI MOD SUBUNIT"/>
    <property type="match status" value="1"/>
</dbReference>
<keyword evidence="2 6" id="KW-0489">Methyltransferase</keyword>
<dbReference type="GO" id="GO:0032259">
    <property type="term" value="P:methylation"/>
    <property type="evidence" value="ECO:0007669"/>
    <property type="project" value="UniProtKB-KW"/>
</dbReference>
<dbReference type="PROSITE" id="PS00092">
    <property type="entry name" value="N6_MTASE"/>
    <property type="match status" value="1"/>
</dbReference>
<dbReference type="InterPro" id="IPR029063">
    <property type="entry name" value="SAM-dependent_MTases_sf"/>
</dbReference>
<dbReference type="GO" id="GO:0003677">
    <property type="term" value="F:DNA binding"/>
    <property type="evidence" value="ECO:0007669"/>
    <property type="project" value="InterPro"/>
</dbReference>
<sequence>MTEPVRWGPDNLHPLSKMKTELVWDGKYDEYGLRRPVDVAGSAMPMQKIETVDMPRSEALAGGQTTLGELKTTRQYDFRNMLIWGDNKLVMASLLKDFRGKIDLIYIDPPFDVGADFTMHIPVGENIGEVEKEQSLLEMIAYRDIWGKGTDSYLHMMYERLTLMKELLSDKGSIYVHVGWQVSALVKNLLDDVFGTDKFQNEIVWKRQSAKSGSFDGIGQYGRIHETIFFYSKSGSWKWNQLFTEYDESYLESFYKHIEPDTGRRYRLSDLTAAGTRNGESGSALLLNNEYVKPAPGRHWALGLKSGESVQDALNRLNLEGRIFHNPGKMPAYKRYLDEMPGVMLQDIWTDISPVPPQSLERLGYDTQKPEGLLERIIRASSNEGDLVADFFCGSGTTGAVAERLGRRWIMCDLGRFAIHTSRKRLIDLQRRLQADGQPYRAFDVYNLGRYERQWWQRERLQGFDRDHRRVVLGFYRADPLANPTAWLHGRKGGAFVYVDSIDSLLTREEVRAVARAAREAGGKEVHCLAWEFEMDLRMVCQEIEASEEVRIRLITIPREIMEKNRTAPPPFFEVAVLEAEPVIKKVSGKKKVDIILKKFIPSLAEVPSKELAALKDRAAKDGFDFIDFWAVDFNWQEGKPFEHQWQDYRTRKDRGLRTTSDALFDGYPGKGVYKACIKVVDIFGCDTSTVVEVRYD</sequence>
<dbReference type="GO" id="GO:0008170">
    <property type="term" value="F:N-methyltransferase activity"/>
    <property type="evidence" value="ECO:0007669"/>
    <property type="project" value="InterPro"/>
</dbReference>
<evidence type="ECO:0000256" key="3">
    <source>
        <dbReference type="ARBA" id="ARBA00022679"/>
    </source>
</evidence>
<dbReference type="InterPro" id="IPR002295">
    <property type="entry name" value="N4/N6-MTase_EcoPI_Mod-like"/>
</dbReference>
<keyword evidence="4" id="KW-0949">S-adenosyl-L-methionine</keyword>
<evidence type="ECO:0000259" key="5">
    <source>
        <dbReference type="Pfam" id="PF01555"/>
    </source>
</evidence>
<evidence type="ECO:0000313" key="6">
    <source>
        <dbReference type="EMBL" id="KUG17996.1"/>
    </source>
</evidence>
<accession>A0A0W8FAS4</accession>
<protein>
    <submittedName>
        <fullName evidence="6">Type iii restriction-modification system methylation subunit</fullName>
        <ecNumber evidence="6">2.1.1.72</ecNumber>
    </submittedName>
</protein>
<comment type="similarity">
    <text evidence="1">Belongs to the N(4)/N(6)-methyltransferase family.</text>
</comment>
<dbReference type="PANTHER" id="PTHR13370">
    <property type="entry name" value="RNA METHYLASE-RELATED"/>
    <property type="match status" value="1"/>
</dbReference>
<dbReference type="SUPFAM" id="SSF53335">
    <property type="entry name" value="S-adenosyl-L-methionine-dependent methyltransferases"/>
    <property type="match status" value="1"/>
</dbReference>
<dbReference type="GO" id="GO:0009007">
    <property type="term" value="F:site-specific DNA-methyltransferase (adenine-specific) activity"/>
    <property type="evidence" value="ECO:0007669"/>
    <property type="project" value="UniProtKB-EC"/>
</dbReference>
<gene>
    <name evidence="6" type="ORF">ASZ90_012310</name>
</gene>
<evidence type="ECO:0000256" key="4">
    <source>
        <dbReference type="ARBA" id="ARBA00022691"/>
    </source>
</evidence>
<proteinExistence type="inferred from homology"/>
<dbReference type="PRINTS" id="PR00506">
    <property type="entry name" value="D21N6MTFRASE"/>
</dbReference>
<evidence type="ECO:0000256" key="1">
    <source>
        <dbReference type="ARBA" id="ARBA00006594"/>
    </source>
</evidence>
<evidence type="ECO:0000256" key="2">
    <source>
        <dbReference type="ARBA" id="ARBA00022603"/>
    </source>
</evidence>
<feature type="domain" description="DNA methylase N-4/N-6" evidence="5">
    <location>
        <begin position="102"/>
        <end position="421"/>
    </location>
</feature>
<dbReference type="Pfam" id="PF01555">
    <property type="entry name" value="N6_N4_Mtase"/>
    <property type="match status" value="1"/>
</dbReference>
<dbReference type="AlphaFoldDB" id="A0A0W8FAS4"/>
<dbReference type="InterPro" id="IPR002052">
    <property type="entry name" value="DNA_methylase_N6_adenine_CS"/>
</dbReference>
<organism evidence="6">
    <name type="scientific">hydrocarbon metagenome</name>
    <dbReference type="NCBI Taxonomy" id="938273"/>
    <lineage>
        <taxon>unclassified sequences</taxon>
        <taxon>metagenomes</taxon>
        <taxon>ecological metagenomes</taxon>
    </lineage>
</organism>
<reference evidence="6" key="1">
    <citation type="journal article" date="2015" name="Proc. Natl. Acad. Sci. U.S.A.">
        <title>Networks of energetic and metabolic interactions define dynamics in microbial communities.</title>
        <authorList>
            <person name="Embree M."/>
            <person name="Liu J.K."/>
            <person name="Al-Bassam M.M."/>
            <person name="Zengler K."/>
        </authorList>
    </citation>
    <scope>NUCLEOTIDE SEQUENCE</scope>
</reference>
<dbReference type="Gene3D" id="3.40.50.150">
    <property type="entry name" value="Vaccinia Virus protein VP39"/>
    <property type="match status" value="1"/>
</dbReference>
<dbReference type="GO" id="GO:0005737">
    <property type="term" value="C:cytoplasm"/>
    <property type="evidence" value="ECO:0007669"/>
    <property type="project" value="TreeGrafter"/>
</dbReference>
<keyword evidence="3 6" id="KW-0808">Transferase</keyword>